<feature type="compositionally biased region" description="Basic residues" evidence="1">
    <location>
        <begin position="1"/>
        <end position="13"/>
    </location>
</feature>
<reference evidence="2 3" key="2">
    <citation type="submission" date="2018-11" db="EMBL/GenBank/DDBJ databases">
        <authorList>
            <consortium name="Pathogen Informatics"/>
        </authorList>
    </citation>
    <scope>NUCLEOTIDE SEQUENCE [LARGE SCALE GENOMIC DNA]</scope>
    <source>
        <strain evidence="2 3">NST_G2</strain>
    </source>
</reference>
<organism evidence="4">
    <name type="scientific">Schistocephalus solidus</name>
    <name type="common">Tapeworm</name>
    <dbReference type="NCBI Taxonomy" id="70667"/>
    <lineage>
        <taxon>Eukaryota</taxon>
        <taxon>Metazoa</taxon>
        <taxon>Spiralia</taxon>
        <taxon>Lophotrochozoa</taxon>
        <taxon>Platyhelminthes</taxon>
        <taxon>Cestoda</taxon>
        <taxon>Eucestoda</taxon>
        <taxon>Diphyllobothriidea</taxon>
        <taxon>Diphyllobothriidae</taxon>
        <taxon>Schistocephalus</taxon>
    </lineage>
</organism>
<evidence type="ECO:0000313" key="3">
    <source>
        <dbReference type="Proteomes" id="UP000275846"/>
    </source>
</evidence>
<evidence type="ECO:0000313" key="4">
    <source>
        <dbReference type="WBParaSite" id="SSLN_0001436201-mRNA-1"/>
    </source>
</evidence>
<reference evidence="4" key="1">
    <citation type="submission" date="2016-06" db="UniProtKB">
        <authorList>
            <consortium name="WormBaseParasite"/>
        </authorList>
    </citation>
    <scope>IDENTIFICATION</scope>
</reference>
<dbReference type="WBParaSite" id="SSLN_0001436201-mRNA-1">
    <property type="protein sequence ID" value="SSLN_0001436201-mRNA-1"/>
    <property type="gene ID" value="SSLN_0001436201"/>
</dbReference>
<accession>A0A183TBI5</accession>
<dbReference type="Proteomes" id="UP000275846">
    <property type="component" value="Unassembled WGS sequence"/>
</dbReference>
<gene>
    <name evidence="2" type="ORF">SSLN_LOCUS13833</name>
</gene>
<feature type="compositionally biased region" description="Polar residues" evidence="1">
    <location>
        <begin position="262"/>
        <end position="276"/>
    </location>
</feature>
<dbReference type="AlphaFoldDB" id="A0A183TBI5"/>
<keyword evidence="3" id="KW-1185">Reference proteome</keyword>
<evidence type="ECO:0000256" key="1">
    <source>
        <dbReference type="SAM" id="MobiDB-lite"/>
    </source>
</evidence>
<dbReference type="EMBL" id="UYSU01038406">
    <property type="protein sequence ID" value="VDM00219.1"/>
    <property type="molecule type" value="Genomic_DNA"/>
</dbReference>
<sequence length="368" mass="41430">MSYQRHSKRPRRSKKEDSEYLWDQPPPLIPVVTNKLRISGSSVPSTMGDNSLGKLIKELQKLAVHSAPTPEKLTRDTDFARWEAWCKDFLQGFDAKAQSGAILALLDEKVYDLARSADIWAAASTSVFLDGLCEILGSSEHPWVLQSDFHRRYQQPGESINEFQQAFRLLGRRAIPTLDAKALNTQGLRQLVARVRDPQIRKALLRDRPSTLKKSLALAREEEVLQATCEQPPRSLFSVLAVQPHSSHDASTQMPWYSCSCGSSPRRNNWRQPQTRRPSKPRARRTVEAIDAAPGPSDDFGRRLLHTVSVKDDTQRVEHYLEVPLEGGCAMPEVFNHEQQVEKLEEVPPEVGAATELVDAAEDSRVLL</sequence>
<evidence type="ECO:0000313" key="2">
    <source>
        <dbReference type="EMBL" id="VDM00219.1"/>
    </source>
</evidence>
<name>A0A183TBI5_SCHSO</name>
<feature type="region of interest" description="Disordered" evidence="1">
    <location>
        <begin position="1"/>
        <end position="21"/>
    </location>
</feature>
<protein>
    <submittedName>
        <fullName evidence="4">Retrotransposon gag domain-containing protein</fullName>
    </submittedName>
</protein>
<feature type="region of interest" description="Disordered" evidence="1">
    <location>
        <begin position="262"/>
        <end position="284"/>
    </location>
</feature>
<proteinExistence type="predicted"/>